<accession>A0ACB9ZVJ6</accession>
<organism evidence="1 2">
    <name type="scientific">Catharanthus roseus</name>
    <name type="common">Madagascar periwinkle</name>
    <name type="synonym">Vinca rosea</name>
    <dbReference type="NCBI Taxonomy" id="4058"/>
    <lineage>
        <taxon>Eukaryota</taxon>
        <taxon>Viridiplantae</taxon>
        <taxon>Streptophyta</taxon>
        <taxon>Embryophyta</taxon>
        <taxon>Tracheophyta</taxon>
        <taxon>Spermatophyta</taxon>
        <taxon>Magnoliopsida</taxon>
        <taxon>eudicotyledons</taxon>
        <taxon>Gunneridae</taxon>
        <taxon>Pentapetalae</taxon>
        <taxon>asterids</taxon>
        <taxon>lamiids</taxon>
        <taxon>Gentianales</taxon>
        <taxon>Apocynaceae</taxon>
        <taxon>Rauvolfioideae</taxon>
        <taxon>Vinceae</taxon>
        <taxon>Catharanthinae</taxon>
        <taxon>Catharanthus</taxon>
    </lineage>
</organism>
<evidence type="ECO:0000313" key="1">
    <source>
        <dbReference type="EMBL" id="KAI5652290.1"/>
    </source>
</evidence>
<gene>
    <name evidence="1" type="ORF">M9H77_29477</name>
</gene>
<dbReference type="Proteomes" id="UP001060085">
    <property type="component" value="Linkage Group LG07"/>
</dbReference>
<sequence>MTDVQANPLAPLGADCSQLPTFTLVTYRDQLNFMPSDHAQHIPDVCDTRLNLHRIQLRRNDHTYWETQHSSHVEAWYQWRLSVRDGPALAVEILSYPNDEYIRWYRGITRVYIRNPTNCDTRSVGYQLAGVDRRMMEVDDMASVVIQEQPSSPSQTAVFAKKVQTIIRRCMVFIGGTLGCTPSQHNIQQTFPVQPSHRRPREHVLDWGACGVKRGARKQLGCGAGGRRPPIPHFQGRQGYVEVERGEGSGVVDPFDCLNLDIPSFSFGLTPPSQSLLGGSGTLQMPLPPGLGLAPFHSPHPTSFGFFGFRAPLPPGTAGSSTPHHPISQASSSNEEEWTNDTNVVQHLGFRHRVGKKTTRFTPSDWP</sequence>
<name>A0ACB9ZVJ6_CATRO</name>
<dbReference type="EMBL" id="CM044707">
    <property type="protein sequence ID" value="KAI5652290.1"/>
    <property type="molecule type" value="Genomic_DNA"/>
</dbReference>
<protein>
    <submittedName>
        <fullName evidence="1">Uncharacterized protein</fullName>
    </submittedName>
</protein>
<comment type="caution">
    <text evidence="1">The sequence shown here is derived from an EMBL/GenBank/DDBJ whole genome shotgun (WGS) entry which is preliminary data.</text>
</comment>
<evidence type="ECO:0000313" key="2">
    <source>
        <dbReference type="Proteomes" id="UP001060085"/>
    </source>
</evidence>
<keyword evidence="2" id="KW-1185">Reference proteome</keyword>
<reference evidence="2" key="1">
    <citation type="journal article" date="2023" name="Nat. Plants">
        <title>Single-cell RNA sequencing provides a high-resolution roadmap for understanding the multicellular compartmentation of specialized metabolism.</title>
        <authorList>
            <person name="Sun S."/>
            <person name="Shen X."/>
            <person name="Li Y."/>
            <person name="Li Y."/>
            <person name="Wang S."/>
            <person name="Li R."/>
            <person name="Zhang H."/>
            <person name="Shen G."/>
            <person name="Guo B."/>
            <person name="Wei J."/>
            <person name="Xu J."/>
            <person name="St-Pierre B."/>
            <person name="Chen S."/>
            <person name="Sun C."/>
        </authorList>
    </citation>
    <scope>NUCLEOTIDE SEQUENCE [LARGE SCALE GENOMIC DNA]</scope>
</reference>
<proteinExistence type="predicted"/>